<evidence type="ECO:0000256" key="4">
    <source>
        <dbReference type="ARBA" id="ARBA00023027"/>
    </source>
</evidence>
<accession>A0A1I8MZK8</accession>
<keyword evidence="4" id="KW-0520">NAD</keyword>
<evidence type="ECO:0000256" key="2">
    <source>
        <dbReference type="ARBA" id="ARBA00022679"/>
    </source>
</evidence>
<evidence type="ECO:0000256" key="5">
    <source>
        <dbReference type="ARBA" id="ARBA00024347"/>
    </source>
</evidence>
<comment type="similarity">
    <text evidence="5">Belongs to the ARTD/PARP family.</text>
</comment>
<dbReference type="GO" id="GO:0016779">
    <property type="term" value="F:nucleotidyltransferase activity"/>
    <property type="evidence" value="ECO:0007669"/>
    <property type="project" value="UniProtKB-KW"/>
</dbReference>
<keyword evidence="3" id="KW-0548">Nucleotidyltransferase</keyword>
<keyword evidence="2" id="KW-0808">Transferase</keyword>
<dbReference type="STRING" id="7370.A0A1I8MZK8"/>
<sequence>MLQIRQQQKCYIKNNGHSENQENFISQDDENPSSALQESGDNGTPIHQLNEPLDFLGKIQALRKILEKDMMACDAKWTLFVATAFSYRNTFKLKPFPPRFLNDTTGEHNIDALIMVINDTPKLNVVLHNIIGGQIDNMDPEVIELLYWLLIQQKEPGLRLVDLEEFNEGLKDVNILQKPTHIFEVIDSKGISNSPTKLGFYGQTLDSYYSIIYNGFSEVPNKEAIKLYADLGSYLSTTPYDAAWGASQCGSLISCIALCEFAGDYKVVAQGGDQVYKDVDPLKIRMRYLLFYGSRYPVEDKTQPVGFKGWGLSRKYILSLTAYMILICSIAVVNSGDRGEYFKTLEECERWNC</sequence>
<name>A0A1I8MZK8_MUSDO</name>
<dbReference type="Pfam" id="PF18084">
    <property type="entry name" value="ARTD15_N"/>
    <property type="match status" value="1"/>
</dbReference>
<dbReference type="EnsemblMetazoa" id="MDOA010021-RB">
    <property type="protein sequence ID" value="MDOA010021-PB"/>
    <property type="gene ID" value="MDOA010021"/>
</dbReference>
<evidence type="ECO:0000256" key="3">
    <source>
        <dbReference type="ARBA" id="ARBA00022695"/>
    </source>
</evidence>
<protein>
    <recommendedName>
        <fullName evidence="6">PARP16 N-terminal domain-containing protein</fullName>
    </recommendedName>
</protein>
<dbReference type="InterPro" id="IPR041400">
    <property type="entry name" value="PARP16_N"/>
</dbReference>
<dbReference type="VEuPathDB" id="VectorBase:MDOMA2_015039"/>
<evidence type="ECO:0000313" key="7">
    <source>
        <dbReference type="EnsemblMetazoa" id="MDOA010021-PB"/>
    </source>
</evidence>
<dbReference type="InterPro" id="IPR051838">
    <property type="entry name" value="ARTD_PARP"/>
</dbReference>
<dbReference type="AlphaFoldDB" id="A0A1I8MZK8"/>
<evidence type="ECO:0000259" key="6">
    <source>
        <dbReference type="Pfam" id="PF18084"/>
    </source>
</evidence>
<feature type="domain" description="PARP16 N-terminal" evidence="6">
    <location>
        <begin position="65"/>
        <end position="150"/>
    </location>
</feature>
<dbReference type="PANTHER" id="PTHR21328">
    <property type="entry name" value="POLY ADP-RIBOSE POLYMERASE FAMILY, MEMBER PARP"/>
    <property type="match status" value="1"/>
</dbReference>
<dbReference type="GO" id="GO:0016757">
    <property type="term" value="F:glycosyltransferase activity"/>
    <property type="evidence" value="ECO:0007669"/>
    <property type="project" value="UniProtKB-KW"/>
</dbReference>
<evidence type="ECO:0000256" key="1">
    <source>
        <dbReference type="ARBA" id="ARBA00022676"/>
    </source>
</evidence>
<dbReference type="VEuPathDB" id="VectorBase:MDOA010021"/>
<reference evidence="7" key="1">
    <citation type="submission" date="2020-05" db="UniProtKB">
        <authorList>
            <consortium name="EnsemblMetazoa"/>
        </authorList>
    </citation>
    <scope>IDENTIFICATION</scope>
    <source>
        <strain evidence="7">Aabys</strain>
    </source>
</reference>
<proteinExistence type="inferred from homology"/>
<keyword evidence="1" id="KW-0328">Glycosyltransferase</keyword>
<organism evidence="7">
    <name type="scientific">Musca domestica</name>
    <name type="common">House fly</name>
    <dbReference type="NCBI Taxonomy" id="7370"/>
    <lineage>
        <taxon>Eukaryota</taxon>
        <taxon>Metazoa</taxon>
        <taxon>Ecdysozoa</taxon>
        <taxon>Arthropoda</taxon>
        <taxon>Hexapoda</taxon>
        <taxon>Insecta</taxon>
        <taxon>Pterygota</taxon>
        <taxon>Neoptera</taxon>
        <taxon>Endopterygota</taxon>
        <taxon>Diptera</taxon>
        <taxon>Brachycera</taxon>
        <taxon>Muscomorpha</taxon>
        <taxon>Muscoidea</taxon>
        <taxon>Muscidae</taxon>
        <taxon>Musca</taxon>
    </lineage>
</organism>